<dbReference type="EMBL" id="JABSTQ010000634">
    <property type="protein sequence ID" value="KAG0445278.1"/>
    <property type="molecule type" value="Genomic_DNA"/>
</dbReference>
<dbReference type="Proteomes" id="UP000805193">
    <property type="component" value="Unassembled WGS sequence"/>
</dbReference>
<name>A0AC60R019_IXOPE</name>
<evidence type="ECO:0000313" key="2">
    <source>
        <dbReference type="Proteomes" id="UP000805193"/>
    </source>
</evidence>
<proteinExistence type="predicted"/>
<reference evidence="1 2" key="1">
    <citation type="journal article" date="2020" name="Cell">
        <title>Large-Scale Comparative Analyses of Tick Genomes Elucidate Their Genetic Diversity and Vector Capacities.</title>
        <authorList>
            <consortium name="Tick Genome and Microbiome Consortium (TIGMIC)"/>
            <person name="Jia N."/>
            <person name="Wang J."/>
            <person name="Shi W."/>
            <person name="Du L."/>
            <person name="Sun Y."/>
            <person name="Zhan W."/>
            <person name="Jiang J.F."/>
            <person name="Wang Q."/>
            <person name="Zhang B."/>
            <person name="Ji P."/>
            <person name="Bell-Sakyi L."/>
            <person name="Cui X.M."/>
            <person name="Yuan T.T."/>
            <person name="Jiang B.G."/>
            <person name="Yang W.F."/>
            <person name="Lam T.T."/>
            <person name="Chang Q.C."/>
            <person name="Ding S.J."/>
            <person name="Wang X.J."/>
            <person name="Zhu J.G."/>
            <person name="Ruan X.D."/>
            <person name="Zhao L."/>
            <person name="Wei J.T."/>
            <person name="Ye R.Z."/>
            <person name="Que T.C."/>
            <person name="Du C.H."/>
            <person name="Zhou Y.H."/>
            <person name="Cheng J.X."/>
            <person name="Dai P.F."/>
            <person name="Guo W.B."/>
            <person name="Han X.H."/>
            <person name="Huang E.J."/>
            <person name="Li L.F."/>
            <person name="Wei W."/>
            <person name="Gao Y.C."/>
            <person name="Liu J.Z."/>
            <person name="Shao H.Z."/>
            <person name="Wang X."/>
            <person name="Wang C.C."/>
            <person name="Yang T.C."/>
            <person name="Huo Q.B."/>
            <person name="Li W."/>
            <person name="Chen H.Y."/>
            <person name="Chen S.E."/>
            <person name="Zhou L.G."/>
            <person name="Ni X.B."/>
            <person name="Tian J.H."/>
            <person name="Sheng Y."/>
            <person name="Liu T."/>
            <person name="Pan Y.S."/>
            <person name="Xia L.Y."/>
            <person name="Li J."/>
            <person name="Zhao F."/>
            <person name="Cao W.C."/>
        </authorList>
    </citation>
    <scope>NUCLEOTIDE SEQUENCE [LARGE SCALE GENOMIC DNA]</scope>
    <source>
        <strain evidence="1">Iper-2018</strain>
    </source>
</reference>
<comment type="caution">
    <text evidence="1">The sequence shown here is derived from an EMBL/GenBank/DDBJ whole genome shotgun (WGS) entry which is preliminary data.</text>
</comment>
<organism evidence="1 2">
    <name type="scientific">Ixodes persulcatus</name>
    <name type="common">Taiga tick</name>
    <dbReference type="NCBI Taxonomy" id="34615"/>
    <lineage>
        <taxon>Eukaryota</taxon>
        <taxon>Metazoa</taxon>
        <taxon>Ecdysozoa</taxon>
        <taxon>Arthropoda</taxon>
        <taxon>Chelicerata</taxon>
        <taxon>Arachnida</taxon>
        <taxon>Acari</taxon>
        <taxon>Parasitiformes</taxon>
        <taxon>Ixodida</taxon>
        <taxon>Ixodoidea</taxon>
        <taxon>Ixodidae</taxon>
        <taxon>Ixodinae</taxon>
        <taxon>Ixodes</taxon>
    </lineage>
</organism>
<accession>A0AC60R019</accession>
<sequence length="189" mass="19624">MIAKIAILCLVSGALAEERYVGASLGQGGYRGPGLGGAAPYGETNYPAQPFSFGYDTVDEYGNRQFHKEEADANNARTGSYGYTDANGIYRRVNYVADANGFRATIETNEPGTQAGASADAVFNANPVVVAPGASQAPAAYDAATYAKPAGLGYDQAPGYQKAGYDQAGPGPVGFGKPLFRPTTRGFRG</sequence>
<keyword evidence="2" id="KW-1185">Reference proteome</keyword>
<protein>
    <submittedName>
        <fullName evidence="1">Uncharacterized protein</fullName>
    </submittedName>
</protein>
<evidence type="ECO:0000313" key="1">
    <source>
        <dbReference type="EMBL" id="KAG0445278.1"/>
    </source>
</evidence>
<gene>
    <name evidence="1" type="ORF">HPB47_017439</name>
</gene>